<name>A0A7W4W5B6_9GAMM</name>
<accession>A0A7W4W5B6</accession>
<dbReference type="Proteomes" id="UP000537130">
    <property type="component" value="Unassembled WGS sequence"/>
</dbReference>
<sequence length="131" mass="15038">MRELETDWWFLSLPEDWQVDQDDDSIVITDPDEVGVITLTSLITDGERDIEAGLKDLMASLGVESSQVESTMLGDFDGYYQEFQDGDDWVREWYLGSEHCLLLVSYDCDPDNKMMDRELVDDILDTLSLKA</sequence>
<protein>
    <recommendedName>
        <fullName evidence="3">DUF3805 domain-containing protein</fullName>
    </recommendedName>
</protein>
<evidence type="ECO:0000313" key="2">
    <source>
        <dbReference type="Proteomes" id="UP000537130"/>
    </source>
</evidence>
<dbReference type="Gene3D" id="3.40.1000.10">
    <property type="entry name" value="Mog1/PsbP, alpha/beta/alpha sandwich"/>
    <property type="match status" value="1"/>
</dbReference>
<proteinExistence type="predicted"/>
<dbReference type="EMBL" id="JACHWY010000002">
    <property type="protein sequence ID" value="MBB3047710.1"/>
    <property type="molecule type" value="Genomic_DNA"/>
</dbReference>
<dbReference type="RefSeq" id="WP_183410474.1">
    <property type="nucleotide sequence ID" value="NZ_JACHWY010000002.1"/>
</dbReference>
<evidence type="ECO:0008006" key="3">
    <source>
        <dbReference type="Google" id="ProtNLM"/>
    </source>
</evidence>
<dbReference type="AlphaFoldDB" id="A0A7W4W5B6"/>
<gene>
    <name evidence="1" type="ORF">FHR99_001976</name>
</gene>
<organism evidence="1 2">
    <name type="scientific">Litorivivens lipolytica</name>
    <dbReference type="NCBI Taxonomy" id="1524264"/>
    <lineage>
        <taxon>Bacteria</taxon>
        <taxon>Pseudomonadati</taxon>
        <taxon>Pseudomonadota</taxon>
        <taxon>Gammaproteobacteria</taxon>
        <taxon>Litorivivens</taxon>
    </lineage>
</organism>
<reference evidence="1 2" key="1">
    <citation type="submission" date="2020-08" db="EMBL/GenBank/DDBJ databases">
        <title>Genomic Encyclopedia of Type Strains, Phase III (KMG-III): the genomes of soil and plant-associated and newly described type strains.</title>
        <authorList>
            <person name="Whitman W."/>
        </authorList>
    </citation>
    <scope>NUCLEOTIDE SEQUENCE [LARGE SCALE GENOMIC DNA]</scope>
    <source>
        <strain evidence="1 2">CECT 8654</strain>
    </source>
</reference>
<keyword evidence="2" id="KW-1185">Reference proteome</keyword>
<evidence type="ECO:0000313" key="1">
    <source>
        <dbReference type="EMBL" id="MBB3047710.1"/>
    </source>
</evidence>
<comment type="caution">
    <text evidence="1">The sequence shown here is derived from an EMBL/GenBank/DDBJ whole genome shotgun (WGS) entry which is preliminary data.</text>
</comment>